<evidence type="ECO:0000313" key="12">
    <source>
        <dbReference type="EMBL" id="KAJ7960908.1"/>
    </source>
</evidence>
<comment type="cofactor">
    <cofactor evidence="1">
        <name>heme</name>
        <dbReference type="ChEBI" id="CHEBI:30413"/>
    </cofactor>
</comment>
<dbReference type="KEGG" id="qsa:O6P43_021287"/>
<dbReference type="PRINTS" id="PR00463">
    <property type="entry name" value="EP450I"/>
</dbReference>
<dbReference type="InterPro" id="IPR002401">
    <property type="entry name" value="Cyt_P450_E_grp-I"/>
</dbReference>
<reference evidence="12" key="1">
    <citation type="journal article" date="2023" name="Science">
        <title>Elucidation of the pathway for biosynthesis of saponin adjuvants from the soapbark tree.</title>
        <authorList>
            <person name="Reed J."/>
            <person name="Orme A."/>
            <person name="El-Demerdash A."/>
            <person name="Owen C."/>
            <person name="Martin L.B.B."/>
            <person name="Misra R.C."/>
            <person name="Kikuchi S."/>
            <person name="Rejzek M."/>
            <person name="Martin A.C."/>
            <person name="Harkess A."/>
            <person name="Leebens-Mack J."/>
            <person name="Louveau T."/>
            <person name="Stephenson M.J."/>
            <person name="Osbourn A."/>
        </authorList>
    </citation>
    <scope>NUCLEOTIDE SEQUENCE</scope>
    <source>
        <strain evidence="12">S10</strain>
    </source>
</reference>
<evidence type="ECO:0000256" key="5">
    <source>
        <dbReference type="ARBA" id="ARBA00022692"/>
    </source>
</evidence>
<proteinExistence type="inferred from homology"/>
<dbReference type="GO" id="GO:0020037">
    <property type="term" value="F:heme binding"/>
    <property type="evidence" value="ECO:0007669"/>
    <property type="project" value="InterPro"/>
</dbReference>
<dbReference type="InterPro" id="IPR001128">
    <property type="entry name" value="Cyt_P450"/>
</dbReference>
<keyword evidence="13" id="KW-1185">Reference proteome</keyword>
<evidence type="ECO:0000256" key="4">
    <source>
        <dbReference type="ARBA" id="ARBA00022617"/>
    </source>
</evidence>
<dbReference type="AlphaFoldDB" id="A0AAD7LMT3"/>
<evidence type="ECO:0000256" key="6">
    <source>
        <dbReference type="ARBA" id="ARBA00022723"/>
    </source>
</evidence>
<dbReference type="PANTHER" id="PTHR47953">
    <property type="entry name" value="OS08G0105600 PROTEIN"/>
    <property type="match status" value="1"/>
</dbReference>
<comment type="similarity">
    <text evidence="3">Belongs to the cytochrome P450 family.</text>
</comment>
<dbReference type="GO" id="GO:0016705">
    <property type="term" value="F:oxidoreductase activity, acting on paired donors, with incorporation or reduction of molecular oxygen"/>
    <property type="evidence" value="ECO:0007669"/>
    <property type="project" value="InterPro"/>
</dbReference>
<protein>
    <submittedName>
        <fullName evidence="12">Cytochrome P450</fullName>
    </submittedName>
</protein>
<evidence type="ECO:0000256" key="10">
    <source>
        <dbReference type="ARBA" id="ARBA00023033"/>
    </source>
</evidence>
<comment type="subcellular location">
    <subcellularLocation>
        <location evidence="2">Membrane</location>
        <topology evidence="2">Single-pass membrane protein</topology>
    </subcellularLocation>
</comment>
<keyword evidence="10" id="KW-0503">Monooxygenase</keyword>
<keyword evidence="6" id="KW-0479">Metal-binding</keyword>
<keyword evidence="5" id="KW-0812">Transmembrane</keyword>
<dbReference type="PRINTS" id="PR00385">
    <property type="entry name" value="P450"/>
</dbReference>
<evidence type="ECO:0000256" key="2">
    <source>
        <dbReference type="ARBA" id="ARBA00004167"/>
    </source>
</evidence>
<sequence>MSSINTITSTAVFGKKCNDRQKFVAVAEEGLKTAGGFSIEDVFPSAKWLHPFSGLRHKLEELHQQADRIMESIINEQREKKLTEKIGEDEGEYLIDALLKYQEIVEDEFSLTANNIKAVILDIFGAGGETSSTTIEWAVSEMKKNPRLMKEAQRKVREVFDRNGKADSEMKYLKLVVKETLRLHPPGPFLIPRECQQSCKIAGYIIPVKSKVIVNVWAIGRDPKYWNEPERFWPERFIDSSVDFRGHNVEYIPLVLEGEYSTHQFH</sequence>
<dbReference type="Gene3D" id="1.10.630.10">
    <property type="entry name" value="Cytochrome P450"/>
    <property type="match status" value="1"/>
</dbReference>
<keyword evidence="9" id="KW-0408">Iron</keyword>
<evidence type="ECO:0000256" key="9">
    <source>
        <dbReference type="ARBA" id="ARBA00023004"/>
    </source>
</evidence>
<evidence type="ECO:0000256" key="3">
    <source>
        <dbReference type="ARBA" id="ARBA00010617"/>
    </source>
</evidence>
<evidence type="ECO:0000256" key="8">
    <source>
        <dbReference type="ARBA" id="ARBA00023002"/>
    </source>
</evidence>
<dbReference type="SUPFAM" id="SSF48264">
    <property type="entry name" value="Cytochrome P450"/>
    <property type="match status" value="1"/>
</dbReference>
<keyword evidence="7" id="KW-1133">Transmembrane helix</keyword>
<comment type="caution">
    <text evidence="12">The sequence shown here is derived from an EMBL/GenBank/DDBJ whole genome shotgun (WGS) entry which is preliminary data.</text>
</comment>
<dbReference type="InterPro" id="IPR052306">
    <property type="entry name" value="CYP450_71D"/>
</dbReference>
<evidence type="ECO:0000256" key="11">
    <source>
        <dbReference type="ARBA" id="ARBA00023136"/>
    </source>
</evidence>
<evidence type="ECO:0000256" key="7">
    <source>
        <dbReference type="ARBA" id="ARBA00022989"/>
    </source>
</evidence>
<dbReference type="GO" id="GO:0004497">
    <property type="term" value="F:monooxygenase activity"/>
    <property type="evidence" value="ECO:0007669"/>
    <property type="project" value="UniProtKB-KW"/>
</dbReference>
<dbReference type="EMBL" id="JARAOO010000008">
    <property type="protein sequence ID" value="KAJ7960908.1"/>
    <property type="molecule type" value="Genomic_DNA"/>
</dbReference>
<name>A0AAD7LMT3_QUISA</name>
<dbReference type="GO" id="GO:0005506">
    <property type="term" value="F:iron ion binding"/>
    <property type="evidence" value="ECO:0007669"/>
    <property type="project" value="InterPro"/>
</dbReference>
<dbReference type="GO" id="GO:0016020">
    <property type="term" value="C:membrane"/>
    <property type="evidence" value="ECO:0007669"/>
    <property type="project" value="UniProtKB-SubCell"/>
</dbReference>
<dbReference type="Proteomes" id="UP001163823">
    <property type="component" value="Chromosome 8"/>
</dbReference>
<keyword evidence="4" id="KW-0349">Heme</keyword>
<dbReference type="InterPro" id="IPR036396">
    <property type="entry name" value="Cyt_P450_sf"/>
</dbReference>
<keyword evidence="11" id="KW-0472">Membrane</keyword>
<dbReference type="PANTHER" id="PTHR47953:SF19">
    <property type="entry name" value="OS06G0641600 PROTEIN"/>
    <property type="match status" value="1"/>
</dbReference>
<gene>
    <name evidence="12" type="ORF">O6P43_021287</name>
</gene>
<evidence type="ECO:0000256" key="1">
    <source>
        <dbReference type="ARBA" id="ARBA00001971"/>
    </source>
</evidence>
<evidence type="ECO:0000313" key="13">
    <source>
        <dbReference type="Proteomes" id="UP001163823"/>
    </source>
</evidence>
<accession>A0AAD7LMT3</accession>
<organism evidence="12 13">
    <name type="scientific">Quillaja saponaria</name>
    <name type="common">Soap bark tree</name>
    <dbReference type="NCBI Taxonomy" id="32244"/>
    <lineage>
        <taxon>Eukaryota</taxon>
        <taxon>Viridiplantae</taxon>
        <taxon>Streptophyta</taxon>
        <taxon>Embryophyta</taxon>
        <taxon>Tracheophyta</taxon>
        <taxon>Spermatophyta</taxon>
        <taxon>Magnoliopsida</taxon>
        <taxon>eudicotyledons</taxon>
        <taxon>Gunneridae</taxon>
        <taxon>Pentapetalae</taxon>
        <taxon>rosids</taxon>
        <taxon>fabids</taxon>
        <taxon>Fabales</taxon>
        <taxon>Quillajaceae</taxon>
        <taxon>Quillaja</taxon>
    </lineage>
</organism>
<dbReference type="Pfam" id="PF00067">
    <property type="entry name" value="p450"/>
    <property type="match status" value="1"/>
</dbReference>
<keyword evidence="8" id="KW-0560">Oxidoreductase</keyword>